<dbReference type="AlphaFoldDB" id="V8C909"/>
<dbReference type="Gene3D" id="1.20.1600.10">
    <property type="entry name" value="Outer membrane efflux proteins (OEP)"/>
    <property type="match status" value="1"/>
</dbReference>
<dbReference type="Gene3D" id="2.20.200.10">
    <property type="entry name" value="Outer membrane efflux proteins (OEP)"/>
    <property type="match status" value="1"/>
</dbReference>
<dbReference type="GO" id="GO:0015562">
    <property type="term" value="F:efflux transmembrane transporter activity"/>
    <property type="evidence" value="ECO:0007669"/>
    <property type="project" value="InterPro"/>
</dbReference>
<name>V8C909_9HELI</name>
<proteinExistence type="inferred from homology"/>
<organism evidence="2 3">
    <name type="scientific">Helicobacter macacae MIT 99-5501</name>
    <dbReference type="NCBI Taxonomy" id="1357400"/>
    <lineage>
        <taxon>Bacteria</taxon>
        <taxon>Pseudomonadati</taxon>
        <taxon>Campylobacterota</taxon>
        <taxon>Epsilonproteobacteria</taxon>
        <taxon>Campylobacterales</taxon>
        <taxon>Helicobacteraceae</taxon>
        <taxon>Helicobacter</taxon>
    </lineage>
</organism>
<gene>
    <name evidence="2" type="ORF">HMPREF2086_00654</name>
</gene>
<dbReference type="STRING" id="1357400.HMPREF2086_00654"/>
<dbReference type="SUPFAM" id="SSF56954">
    <property type="entry name" value="Outer membrane efflux proteins (OEP)"/>
    <property type="match status" value="1"/>
</dbReference>
<dbReference type="InterPro" id="IPR003423">
    <property type="entry name" value="OMP_efflux"/>
</dbReference>
<dbReference type="RefSeq" id="WP_023927379.1">
    <property type="nucleotide sequence ID" value="NZ_KI669454.1"/>
</dbReference>
<dbReference type="PANTHER" id="PTHR30203">
    <property type="entry name" value="OUTER MEMBRANE CATION EFFLUX PROTEIN"/>
    <property type="match status" value="1"/>
</dbReference>
<dbReference type="Pfam" id="PF02321">
    <property type="entry name" value="OEP"/>
    <property type="match status" value="2"/>
</dbReference>
<protein>
    <submittedName>
        <fullName evidence="2">Uncharacterized protein</fullName>
    </submittedName>
</protein>
<evidence type="ECO:0000256" key="1">
    <source>
        <dbReference type="ARBA" id="ARBA00007613"/>
    </source>
</evidence>
<reference evidence="2 3" key="1">
    <citation type="journal article" date="2014" name="Genome Announc.">
        <title>Draft genome sequences of six enterohepatic helicobacter species isolated from humans and one from rhesus macaques.</title>
        <authorList>
            <person name="Shen Z."/>
            <person name="Sheh A."/>
            <person name="Young S.K."/>
            <person name="Abouelliel A."/>
            <person name="Ward D.V."/>
            <person name="Earl A.M."/>
            <person name="Fox J.G."/>
        </authorList>
    </citation>
    <scope>NUCLEOTIDE SEQUENCE [LARGE SCALE GENOMIC DNA]</scope>
    <source>
        <strain evidence="2 3">MIT 99-5501</strain>
    </source>
</reference>
<dbReference type="Proteomes" id="UP000018731">
    <property type="component" value="Unassembled WGS sequence"/>
</dbReference>
<dbReference type="PATRIC" id="fig|1357400.3.peg.900"/>
<evidence type="ECO:0000313" key="3">
    <source>
        <dbReference type="Proteomes" id="UP000018731"/>
    </source>
</evidence>
<comment type="similarity">
    <text evidence="1">Belongs to the outer membrane factor (OMF) (TC 1.B.17) family.</text>
</comment>
<dbReference type="EMBL" id="AZJI01000004">
    <property type="protein sequence ID" value="ETD23908.1"/>
    <property type="molecule type" value="Genomic_DNA"/>
</dbReference>
<sequence length="519" mass="57378">MRFLGFLRFCSALGEMLLALAVLGFVALEFGACAKPYNSERVGKEISLGENLRNTLKGEVALPHTNAKKDSTKQDVSAQKSDNGLDYVESLLFLINDNRLKSLLQTALQNNTNILTLTSQIAQARESLGLANANMLPKLSFNMGHNFSSGNYSRYQINYNQNTLNANLSLSWEIDLFGKLNSLRKSQKYQYLATISNLEAAKVSLIGEIATNYYTLIKTHNARLRAEQILQNNERILSLSREKYELGLLDISTLSPLVSSLSTAKSNLNALKLQEEQTRNALLVLLNSLDSAILDEIIQSEEVVEFSEAKIPIISELPQEILLNREDVKSSIATLNAQIMLKDSKKAALFPTISLGGSLGQILYSTRGAGSLIWQITSSLTAPLLNRATLTKDYKIQKESTKQAYYTLENTLRTALGEVENALTQVNTAKDSLKAQMQSFAISKELIDTAHNSYTLGMQNEDTYLSQENTFLNAYQSLDEAKFAQVNAIIVLYKAFGGKLTSPNIPNALSSNEVVQNTQ</sequence>
<evidence type="ECO:0000313" key="2">
    <source>
        <dbReference type="EMBL" id="ETD23908.1"/>
    </source>
</evidence>
<dbReference type="InterPro" id="IPR010131">
    <property type="entry name" value="MdtP/NodT-like"/>
</dbReference>
<accession>V8C909</accession>
<dbReference type="eggNOG" id="COG1538">
    <property type="taxonomic scope" value="Bacteria"/>
</dbReference>
<keyword evidence="3" id="KW-1185">Reference proteome</keyword>
<comment type="caution">
    <text evidence="2">The sequence shown here is derived from an EMBL/GenBank/DDBJ whole genome shotgun (WGS) entry which is preliminary data.</text>
</comment>
<dbReference type="HOGENOM" id="CLU_012817_13_3_7"/>